<accession>A0ABQ1NVD7</accession>
<reference evidence="3" key="1">
    <citation type="journal article" date="2019" name="Int. J. Syst. Evol. Microbiol.">
        <title>The Global Catalogue of Microorganisms (GCM) 10K type strain sequencing project: providing services to taxonomists for standard genome sequencing and annotation.</title>
        <authorList>
            <consortium name="The Broad Institute Genomics Platform"/>
            <consortium name="The Broad Institute Genome Sequencing Center for Infectious Disease"/>
            <person name="Wu L."/>
            <person name="Ma J."/>
        </authorList>
    </citation>
    <scope>NUCLEOTIDE SEQUENCE [LARGE SCALE GENOMIC DNA]</scope>
    <source>
        <strain evidence="3">CGMCC 1.15480</strain>
    </source>
</reference>
<organism evidence="2 3">
    <name type="scientific">Tersicoccus solisilvae</name>
    <dbReference type="NCBI Taxonomy" id="1882339"/>
    <lineage>
        <taxon>Bacteria</taxon>
        <taxon>Bacillati</taxon>
        <taxon>Actinomycetota</taxon>
        <taxon>Actinomycetes</taxon>
        <taxon>Micrococcales</taxon>
        <taxon>Micrococcaceae</taxon>
        <taxon>Tersicoccus</taxon>
    </lineage>
</organism>
<dbReference type="SUPFAM" id="SSF82771">
    <property type="entry name" value="GIY-YIG endonuclease"/>
    <property type="match status" value="1"/>
</dbReference>
<dbReference type="CDD" id="cd10446">
    <property type="entry name" value="GIY-YIG_unchar_1"/>
    <property type="match status" value="1"/>
</dbReference>
<dbReference type="InterPro" id="IPR035901">
    <property type="entry name" value="GIY-YIG_endonuc_sf"/>
</dbReference>
<dbReference type="EMBL" id="BMJI01000003">
    <property type="protein sequence ID" value="GGC84855.1"/>
    <property type="molecule type" value="Genomic_DNA"/>
</dbReference>
<dbReference type="Gene3D" id="3.40.1440.10">
    <property type="entry name" value="GIY-YIG endonuclease"/>
    <property type="match status" value="1"/>
</dbReference>
<evidence type="ECO:0000259" key="1">
    <source>
        <dbReference type="PROSITE" id="PS50164"/>
    </source>
</evidence>
<evidence type="ECO:0000313" key="3">
    <source>
        <dbReference type="Proteomes" id="UP000597761"/>
    </source>
</evidence>
<comment type="caution">
    <text evidence="2">The sequence shown here is derived from an EMBL/GenBank/DDBJ whole genome shotgun (WGS) entry which is preliminary data.</text>
</comment>
<dbReference type="Proteomes" id="UP000597761">
    <property type="component" value="Unassembled WGS sequence"/>
</dbReference>
<protein>
    <recommendedName>
        <fullName evidence="1">GIY-YIG domain-containing protein</fullName>
    </recommendedName>
</protein>
<dbReference type="PROSITE" id="PS50164">
    <property type="entry name" value="GIY_YIG"/>
    <property type="match status" value="1"/>
</dbReference>
<feature type="domain" description="GIY-YIG" evidence="1">
    <location>
        <begin position="168"/>
        <end position="263"/>
    </location>
</feature>
<name>A0ABQ1NVD7_9MICC</name>
<dbReference type="InterPro" id="IPR000305">
    <property type="entry name" value="GIY-YIG_endonuc"/>
</dbReference>
<sequence>MGIDDLSDVLVIRHTYHRDGIPSPAGATPQRVLAYTREQSVSTMKFMKHPPRLWLVFMADGKRRSRFIAAYENEGELVDQRDAVHRYFDLKVSTALDSVKDKLVITWSGDAVNWAKRGVVAASFPVEEIAPRRTQPFPGFSDLLIDHAELQRVMDDPDYEQWRDALALVKGVYLIADRKDGRLYVGKADGGERVLGRWRAYAQDGHGGNVELKRVISDDPKHARHFQYSVLRVFDPHDPDGDVDAAEAHYKRALLSREFGHNRN</sequence>
<proteinExistence type="predicted"/>
<gene>
    <name evidence="2" type="ORF">GCM10011512_09630</name>
</gene>
<evidence type="ECO:0000313" key="2">
    <source>
        <dbReference type="EMBL" id="GGC84855.1"/>
    </source>
</evidence>
<keyword evidence="3" id="KW-1185">Reference proteome</keyword>